<evidence type="ECO:0000313" key="2">
    <source>
        <dbReference type="EMBL" id="SHF97615.1"/>
    </source>
</evidence>
<name>A0A1M5G1H8_9BACT</name>
<dbReference type="EMBL" id="FQUC01000013">
    <property type="protein sequence ID" value="SHF97615.1"/>
    <property type="molecule type" value="Genomic_DNA"/>
</dbReference>
<protein>
    <submittedName>
        <fullName evidence="2">Uncharacterized protein</fullName>
    </submittedName>
</protein>
<sequence>MKTKLSPLEQLREEKARLASECAEQEEILLERLGYARDNWGRLLLGTVFPVSKSGLAGIFSLFTSGGGKKSKKKKNTEDEEEDENESSSISFGPILLSAAPLIWEMIQPMVIGLVVKKVQSLFSRKKKPKVTKKKKVSE</sequence>
<dbReference type="AlphaFoldDB" id="A0A1M5G1H8"/>
<dbReference type="STRING" id="1346286.SAMN05444362_11323"/>
<dbReference type="OrthoDB" id="9973621at2"/>
<feature type="region of interest" description="Disordered" evidence="1">
    <location>
        <begin position="64"/>
        <end position="89"/>
    </location>
</feature>
<proteinExistence type="predicted"/>
<dbReference type="RefSeq" id="WP_062181078.1">
    <property type="nucleotide sequence ID" value="NZ_BBXL01000012.1"/>
</dbReference>
<evidence type="ECO:0000256" key="1">
    <source>
        <dbReference type="SAM" id="MobiDB-lite"/>
    </source>
</evidence>
<reference evidence="3" key="1">
    <citation type="submission" date="2016-11" db="EMBL/GenBank/DDBJ databases">
        <authorList>
            <person name="Varghese N."/>
            <person name="Submissions S."/>
        </authorList>
    </citation>
    <scope>NUCLEOTIDE SEQUENCE [LARGE SCALE GENOMIC DNA]</scope>
    <source>
        <strain evidence="3">DSM 27370</strain>
    </source>
</reference>
<dbReference type="Proteomes" id="UP000184480">
    <property type="component" value="Unassembled WGS sequence"/>
</dbReference>
<organism evidence="2 3">
    <name type="scientific">Dysgonomonas macrotermitis</name>
    <dbReference type="NCBI Taxonomy" id="1346286"/>
    <lineage>
        <taxon>Bacteria</taxon>
        <taxon>Pseudomonadati</taxon>
        <taxon>Bacteroidota</taxon>
        <taxon>Bacteroidia</taxon>
        <taxon>Bacteroidales</taxon>
        <taxon>Dysgonomonadaceae</taxon>
        <taxon>Dysgonomonas</taxon>
    </lineage>
</organism>
<evidence type="ECO:0000313" key="3">
    <source>
        <dbReference type="Proteomes" id="UP000184480"/>
    </source>
</evidence>
<accession>A0A1M5G1H8</accession>
<gene>
    <name evidence="2" type="ORF">SAMN05444362_11323</name>
</gene>
<keyword evidence="3" id="KW-1185">Reference proteome</keyword>